<dbReference type="RefSeq" id="XP_066927164.1">
    <property type="nucleotide sequence ID" value="XM_067071063.1"/>
</dbReference>
<accession>A0A7M5TXS2</accession>
<feature type="compositionally biased region" description="Pro residues" evidence="1">
    <location>
        <begin position="117"/>
        <end position="126"/>
    </location>
</feature>
<feature type="signal peptide" evidence="2">
    <location>
        <begin position="1"/>
        <end position="20"/>
    </location>
</feature>
<dbReference type="Proteomes" id="UP000594262">
    <property type="component" value="Unplaced"/>
</dbReference>
<dbReference type="OrthoDB" id="10604779at2759"/>
<proteinExistence type="predicted"/>
<keyword evidence="4" id="KW-1185">Reference proteome</keyword>
<keyword evidence="2" id="KW-0732">Signal</keyword>
<sequence>MKVTWILLLVATVYLAEVYGNDGAAEKDAGDAIGKLLQEKIAQKFKDAANDVKTILVKHLGNHLKLAHGKMSGQSLAKKIKKKAKKMGAGIIHHNQSNRNRKDGAQMQQNGQAQPGVPGPPGPVGPIGPAGPAGAVGMPPPQPGMPPPPQPAMPPPPPQPAQCGGSCPSTCAPQCDNSCCTMSQQVCPPPCIVSCFSYCPQQCCRKRSILLRHNKPRTH</sequence>
<evidence type="ECO:0000313" key="3">
    <source>
        <dbReference type="EnsemblMetazoa" id="CLYHEMP003262.1"/>
    </source>
</evidence>
<organism evidence="3 4">
    <name type="scientific">Clytia hemisphaerica</name>
    <dbReference type="NCBI Taxonomy" id="252671"/>
    <lineage>
        <taxon>Eukaryota</taxon>
        <taxon>Metazoa</taxon>
        <taxon>Cnidaria</taxon>
        <taxon>Hydrozoa</taxon>
        <taxon>Hydroidolina</taxon>
        <taxon>Leptothecata</taxon>
        <taxon>Obeliida</taxon>
        <taxon>Clytiidae</taxon>
        <taxon>Clytia</taxon>
    </lineage>
</organism>
<reference evidence="3" key="1">
    <citation type="submission" date="2021-01" db="UniProtKB">
        <authorList>
            <consortium name="EnsemblMetazoa"/>
        </authorList>
    </citation>
    <scope>IDENTIFICATION</scope>
</reference>
<feature type="compositionally biased region" description="Pro residues" evidence="1">
    <location>
        <begin position="138"/>
        <end position="159"/>
    </location>
</feature>
<evidence type="ECO:0000256" key="1">
    <source>
        <dbReference type="SAM" id="MobiDB-lite"/>
    </source>
</evidence>
<evidence type="ECO:0000256" key="2">
    <source>
        <dbReference type="SAM" id="SignalP"/>
    </source>
</evidence>
<name>A0A7M5TXS2_9CNID</name>
<dbReference type="EnsemblMetazoa" id="CLYHEMT003262.1">
    <property type="protein sequence ID" value="CLYHEMP003262.1"/>
    <property type="gene ID" value="CLYHEMG003262"/>
</dbReference>
<feature type="region of interest" description="Disordered" evidence="1">
    <location>
        <begin position="85"/>
        <end position="159"/>
    </location>
</feature>
<evidence type="ECO:0000313" key="4">
    <source>
        <dbReference type="Proteomes" id="UP000594262"/>
    </source>
</evidence>
<dbReference type="AlphaFoldDB" id="A0A7M5TXS2"/>
<feature type="chain" id="PRO_5029743028" evidence="2">
    <location>
        <begin position="21"/>
        <end position="219"/>
    </location>
</feature>
<protein>
    <submittedName>
        <fullName evidence="3">Uncharacterized protein</fullName>
    </submittedName>
</protein>
<dbReference type="GeneID" id="136814507"/>